<organism evidence="1 2">
    <name type="scientific">Polyplax serrata</name>
    <name type="common">Common mouse louse</name>
    <dbReference type="NCBI Taxonomy" id="468196"/>
    <lineage>
        <taxon>Eukaryota</taxon>
        <taxon>Metazoa</taxon>
        <taxon>Ecdysozoa</taxon>
        <taxon>Arthropoda</taxon>
        <taxon>Hexapoda</taxon>
        <taxon>Insecta</taxon>
        <taxon>Pterygota</taxon>
        <taxon>Neoptera</taxon>
        <taxon>Paraneoptera</taxon>
        <taxon>Psocodea</taxon>
        <taxon>Troctomorpha</taxon>
        <taxon>Phthiraptera</taxon>
        <taxon>Anoplura</taxon>
        <taxon>Polyplacidae</taxon>
        <taxon>Polyplax</taxon>
    </lineage>
</organism>
<evidence type="ECO:0000313" key="1">
    <source>
        <dbReference type="EMBL" id="KAK6630264.1"/>
    </source>
</evidence>
<proteinExistence type="predicted"/>
<comment type="caution">
    <text evidence="1">The sequence shown here is derived from an EMBL/GenBank/DDBJ whole genome shotgun (WGS) entry which is preliminary data.</text>
</comment>
<keyword evidence="2" id="KW-1185">Reference proteome</keyword>
<protein>
    <submittedName>
        <fullName evidence="1">Uncharacterized protein</fullName>
    </submittedName>
</protein>
<reference evidence="1 2" key="1">
    <citation type="submission" date="2023-09" db="EMBL/GenBank/DDBJ databases">
        <title>Genomes of two closely related lineages of the louse Polyplax serrata with different host specificities.</title>
        <authorList>
            <person name="Martinu J."/>
            <person name="Tarabai H."/>
            <person name="Stefka J."/>
            <person name="Hypsa V."/>
        </authorList>
    </citation>
    <scope>NUCLEOTIDE SEQUENCE [LARGE SCALE GENOMIC DNA]</scope>
    <source>
        <strain evidence="1">98ZLc_SE</strain>
    </source>
</reference>
<dbReference type="EMBL" id="JAWJWF010000008">
    <property type="protein sequence ID" value="KAK6630264.1"/>
    <property type="molecule type" value="Genomic_DNA"/>
</dbReference>
<name>A0ABR1AWG1_POLSC</name>
<sequence>MSGWSQVPRCRQIASFLSRRVQIINDSLQNINKLEPKKNQIGKTRQGDTFEERVTKDVPYQAELTRRNNMTDDTRVIPILLNSKSFNREYRPLTPLKRLGVNLTETFENNKPTKFKIGTSHTTLPEMTKRITKDVPFERQYLDEMT</sequence>
<dbReference type="Proteomes" id="UP001359485">
    <property type="component" value="Unassembled WGS sequence"/>
</dbReference>
<gene>
    <name evidence="1" type="ORF">RUM44_004931</name>
</gene>
<accession>A0ABR1AWG1</accession>
<evidence type="ECO:0000313" key="2">
    <source>
        <dbReference type="Proteomes" id="UP001359485"/>
    </source>
</evidence>